<comment type="function">
    <text evidence="8">Hydrolyzes UDP-glucose to glucose 1-phosphate and UMP and ADP-ribose to ribose 5-phosphate and AMP. The physiological substrate is probably UDP-glucose. Poor activity on other substrates such as ADP-glucose, CDP-glucose, GDP-glucose and GDP-mannose.</text>
</comment>
<accession>A0A250XGQ7</accession>
<comment type="catalytic activity">
    <reaction evidence="7">
        <text>UDP-sugar + H2O = UMP + alpha-D-aldose 1-phosphate.</text>
        <dbReference type="EC" id="3.6.1.45"/>
    </reaction>
</comment>
<dbReference type="GO" id="GO:0019693">
    <property type="term" value="P:ribose phosphate metabolic process"/>
    <property type="evidence" value="ECO:0007669"/>
    <property type="project" value="TreeGrafter"/>
</dbReference>
<comment type="caution">
    <text evidence="13">The sequence shown here is derived from an EMBL/GenBank/DDBJ whole genome shotgun (WGS) entry which is preliminary data.</text>
</comment>
<keyword evidence="6" id="KW-0460">Magnesium</keyword>
<dbReference type="SUPFAM" id="SSF55811">
    <property type="entry name" value="Nudix"/>
    <property type="match status" value="1"/>
</dbReference>
<evidence type="ECO:0000256" key="10">
    <source>
        <dbReference type="ARBA" id="ARBA00071467"/>
    </source>
</evidence>
<comment type="cofactor">
    <cofactor evidence="1">
        <name>Mg(2+)</name>
        <dbReference type="ChEBI" id="CHEBI:18420"/>
    </cofactor>
</comment>
<dbReference type="GO" id="GO:0046872">
    <property type="term" value="F:metal ion binding"/>
    <property type="evidence" value="ECO:0007669"/>
    <property type="project" value="InterPro"/>
</dbReference>
<organism evidence="13 14">
    <name type="scientific">Chlamydomonas eustigma</name>
    <dbReference type="NCBI Taxonomy" id="1157962"/>
    <lineage>
        <taxon>Eukaryota</taxon>
        <taxon>Viridiplantae</taxon>
        <taxon>Chlorophyta</taxon>
        <taxon>core chlorophytes</taxon>
        <taxon>Chlorophyceae</taxon>
        <taxon>CS clade</taxon>
        <taxon>Chlamydomonadales</taxon>
        <taxon>Chlamydomonadaceae</taxon>
        <taxon>Chlamydomonas</taxon>
    </lineage>
</organism>
<dbReference type="PANTHER" id="PTHR11839:SF15">
    <property type="entry name" value="URIDINE DIPHOSPHATE GLUCOSE PYROPHOSPHATASE NUDT14"/>
    <property type="match status" value="1"/>
</dbReference>
<dbReference type="EC" id="3.6.1.45" evidence="9"/>
<evidence type="ECO:0000256" key="2">
    <source>
        <dbReference type="ARBA" id="ARBA00004496"/>
    </source>
</evidence>
<sequence length="250" mass="27351">MASENVQNQFEKHYPYELQAVSGPSMVDMLQRVGPSFEEVPLIEGESKFVKPSSLLYQLDGRQKRWDAVESHDSVGIVVHHKEWKGFLIVRQFRPPVFAAAWRKLEDGRSGSGSSTTAAPSKDVDMEAGFTFELCAGIIDKELSLKGVASEEIEEELGYKVIPQDLLPLTSAIASAGTSGSKHYMFYAEVDESMRVGAGGGLADHGEMIEVLCLPREKAMSFVMDGDLNKSPGLLFGILWALNHLKGDGA</sequence>
<dbReference type="InterPro" id="IPR015797">
    <property type="entry name" value="NUDIX_hydrolase-like_dom_sf"/>
</dbReference>
<dbReference type="GO" id="GO:0008768">
    <property type="term" value="F:UDP-sugar diphosphatase activity"/>
    <property type="evidence" value="ECO:0007669"/>
    <property type="project" value="UniProtKB-EC"/>
</dbReference>
<dbReference type="OrthoDB" id="10249920at2759"/>
<dbReference type="EMBL" id="BEGY01000077">
    <property type="protein sequence ID" value="GAX82261.1"/>
    <property type="molecule type" value="Genomic_DNA"/>
</dbReference>
<evidence type="ECO:0000256" key="3">
    <source>
        <dbReference type="ARBA" id="ARBA00011738"/>
    </source>
</evidence>
<gene>
    <name evidence="13" type="ORF">CEUSTIGMA_g9689.t1</name>
</gene>
<dbReference type="Proteomes" id="UP000232323">
    <property type="component" value="Unassembled WGS sequence"/>
</dbReference>
<proteinExistence type="predicted"/>
<dbReference type="InterPro" id="IPR000086">
    <property type="entry name" value="NUDIX_hydrolase_dom"/>
</dbReference>
<evidence type="ECO:0000256" key="11">
    <source>
        <dbReference type="ARBA" id="ARBA00080475"/>
    </source>
</evidence>
<evidence type="ECO:0000256" key="6">
    <source>
        <dbReference type="ARBA" id="ARBA00022842"/>
    </source>
</evidence>
<dbReference type="PANTHER" id="PTHR11839">
    <property type="entry name" value="UDP/ADP-SUGAR PYROPHOSPHATASE"/>
    <property type="match status" value="1"/>
</dbReference>
<comment type="subcellular location">
    <subcellularLocation>
        <location evidence="2">Cytoplasm</location>
    </subcellularLocation>
</comment>
<dbReference type="NCBIfam" id="TIGR00052">
    <property type="entry name" value="nudix-type nucleoside diphosphatase, YffH/AdpP family"/>
    <property type="match status" value="1"/>
</dbReference>
<evidence type="ECO:0000256" key="4">
    <source>
        <dbReference type="ARBA" id="ARBA00022490"/>
    </source>
</evidence>
<protein>
    <recommendedName>
        <fullName evidence="10">Uridine diphosphate glucose pyrophosphatase NUDT14</fullName>
        <ecNumber evidence="9">3.6.1.45</ecNumber>
    </recommendedName>
    <alternativeName>
        <fullName evidence="11">Nucleoside diphosphate-linked moiety X motif 14</fullName>
    </alternativeName>
</protein>
<evidence type="ECO:0000259" key="12">
    <source>
        <dbReference type="PROSITE" id="PS51462"/>
    </source>
</evidence>
<evidence type="ECO:0000313" key="14">
    <source>
        <dbReference type="Proteomes" id="UP000232323"/>
    </source>
</evidence>
<evidence type="ECO:0000256" key="8">
    <source>
        <dbReference type="ARBA" id="ARBA00054674"/>
    </source>
</evidence>
<dbReference type="AlphaFoldDB" id="A0A250XGQ7"/>
<feature type="domain" description="Nudix hydrolase" evidence="12">
    <location>
        <begin position="70"/>
        <end position="236"/>
    </location>
</feature>
<dbReference type="CDD" id="cd18887">
    <property type="entry name" value="NUDIX_UGPPase_Nudt14"/>
    <property type="match status" value="1"/>
</dbReference>
<dbReference type="STRING" id="1157962.A0A250XGQ7"/>
<evidence type="ECO:0000256" key="1">
    <source>
        <dbReference type="ARBA" id="ARBA00001946"/>
    </source>
</evidence>
<dbReference type="FunFam" id="3.90.79.10:FF:000035">
    <property type="entry name" value="Uridine diphosphate glucose pyrophosphatase"/>
    <property type="match status" value="1"/>
</dbReference>
<comment type="subunit">
    <text evidence="3">Homodimer.</text>
</comment>
<dbReference type="InterPro" id="IPR004385">
    <property type="entry name" value="NDP_pyrophosphatase"/>
</dbReference>
<dbReference type="GO" id="GO:0006753">
    <property type="term" value="P:nucleoside phosphate metabolic process"/>
    <property type="evidence" value="ECO:0007669"/>
    <property type="project" value="TreeGrafter"/>
</dbReference>
<keyword evidence="4" id="KW-0963">Cytoplasm</keyword>
<name>A0A250XGQ7_9CHLO</name>
<dbReference type="GO" id="GO:0005737">
    <property type="term" value="C:cytoplasm"/>
    <property type="evidence" value="ECO:0007669"/>
    <property type="project" value="UniProtKB-SubCell"/>
</dbReference>
<evidence type="ECO:0000313" key="13">
    <source>
        <dbReference type="EMBL" id="GAX82261.1"/>
    </source>
</evidence>
<dbReference type="Gene3D" id="3.90.79.10">
    <property type="entry name" value="Nucleoside Triphosphate Pyrophosphohydrolase"/>
    <property type="match status" value="1"/>
</dbReference>
<evidence type="ECO:0000256" key="9">
    <source>
        <dbReference type="ARBA" id="ARBA00066480"/>
    </source>
</evidence>
<evidence type="ECO:0000256" key="5">
    <source>
        <dbReference type="ARBA" id="ARBA00022801"/>
    </source>
</evidence>
<keyword evidence="5" id="KW-0378">Hydrolase</keyword>
<dbReference type="PROSITE" id="PS51462">
    <property type="entry name" value="NUDIX"/>
    <property type="match status" value="1"/>
</dbReference>
<reference evidence="13 14" key="1">
    <citation type="submission" date="2017-08" db="EMBL/GenBank/DDBJ databases">
        <title>Acidophilic green algal genome provides insights into adaptation to an acidic environment.</title>
        <authorList>
            <person name="Hirooka S."/>
            <person name="Hirose Y."/>
            <person name="Kanesaki Y."/>
            <person name="Higuchi S."/>
            <person name="Fujiwara T."/>
            <person name="Onuma R."/>
            <person name="Era A."/>
            <person name="Ohbayashi R."/>
            <person name="Uzuka A."/>
            <person name="Nozaki H."/>
            <person name="Yoshikawa H."/>
            <person name="Miyagishima S.Y."/>
        </authorList>
    </citation>
    <scope>NUCLEOTIDE SEQUENCE [LARGE SCALE GENOMIC DNA]</scope>
    <source>
        <strain evidence="13 14">NIES-2499</strain>
    </source>
</reference>
<evidence type="ECO:0000256" key="7">
    <source>
        <dbReference type="ARBA" id="ARBA00051086"/>
    </source>
</evidence>
<keyword evidence="14" id="KW-1185">Reference proteome</keyword>